<dbReference type="CDD" id="cd14498">
    <property type="entry name" value="DSP"/>
    <property type="match status" value="1"/>
</dbReference>
<gene>
    <name evidence="2" type="ORF">Mame_01864</name>
</gene>
<dbReference type="InterPro" id="IPR029021">
    <property type="entry name" value="Prot-tyrosine_phosphatase-like"/>
</dbReference>
<proteinExistence type="predicted"/>
<dbReference type="SUPFAM" id="SSF52799">
    <property type="entry name" value="(Phosphotyrosine protein) phosphatases II"/>
    <property type="match status" value="1"/>
</dbReference>
<evidence type="ECO:0000313" key="3">
    <source>
        <dbReference type="Proteomes" id="UP000191135"/>
    </source>
</evidence>
<dbReference type="eggNOG" id="COG2453">
    <property type="taxonomic scope" value="Bacteria"/>
</dbReference>
<feature type="domain" description="Tyrosine specific protein phosphatases" evidence="1">
    <location>
        <begin position="108"/>
        <end position="173"/>
    </location>
</feature>
<protein>
    <submittedName>
        <fullName evidence="2">Dual specificity phosphatase, catalytic domain</fullName>
    </submittedName>
</protein>
<dbReference type="RefSeq" id="WP_018062931.1">
    <property type="nucleotide sequence ID" value="NZ_AQWH01000001.1"/>
</dbReference>
<dbReference type="EMBL" id="CP020330">
    <property type="protein sequence ID" value="AQZ51206.1"/>
    <property type="molecule type" value="Genomic_DNA"/>
</dbReference>
<dbReference type="AlphaFoldDB" id="A0A1U9Z0I1"/>
<reference evidence="2 3" key="1">
    <citation type="submission" date="2017-03" db="EMBL/GenBank/DDBJ databases">
        <title>Foreign affairs: Plasmid Transfer between Roseobacters and Rhizobia.</title>
        <authorList>
            <person name="Bartling P."/>
            <person name="Bunk B."/>
            <person name="Overmann J."/>
            <person name="Brinkmann H."/>
            <person name="Petersen J."/>
        </authorList>
    </citation>
    <scope>NUCLEOTIDE SEQUENCE [LARGE SCALE GENOMIC DNA]</scope>
    <source>
        <strain evidence="2 3">MACL11</strain>
    </source>
</reference>
<evidence type="ECO:0000259" key="1">
    <source>
        <dbReference type="PROSITE" id="PS50056"/>
    </source>
</evidence>
<dbReference type="InterPro" id="IPR000387">
    <property type="entry name" value="Tyr_Pase_dom"/>
</dbReference>
<dbReference type="PROSITE" id="PS50056">
    <property type="entry name" value="TYR_PHOSPHATASE_2"/>
    <property type="match status" value="1"/>
</dbReference>
<keyword evidence="3" id="KW-1185">Reference proteome</keyword>
<sequence length="215" mass="24323">MNHASPMPKSPRYDRPEISLIEERLEPYGIAVYVGGREGMSNLPLLREHNITTVVNCAVNLDINVVDAPDPAVEEGHLTYGHGAYRYYKLGLVDGAGNAETMMLAGYYQLLGALSQILPDRASYPRRERGNVLVNCRGGRSRSVALVALLLHKQMPDRYPTLQVALDHVRTRRELRPDEWFEAPKPMLVEATRKASAWIDRIDHRDPEQADREPR</sequence>
<dbReference type="KEGG" id="mmed:Mame_01864"/>
<accession>A0A1U9Z0I1</accession>
<dbReference type="STRING" id="1122214.Mame_01864"/>
<name>A0A1U9Z0I1_9HYPH</name>
<dbReference type="Proteomes" id="UP000191135">
    <property type="component" value="Chromosome"/>
</dbReference>
<dbReference type="Gene3D" id="3.90.190.10">
    <property type="entry name" value="Protein tyrosine phosphatase superfamily"/>
    <property type="match status" value="1"/>
</dbReference>
<organism evidence="2 3">
    <name type="scientific">Martelella mediterranea DSM 17316</name>
    <dbReference type="NCBI Taxonomy" id="1122214"/>
    <lineage>
        <taxon>Bacteria</taxon>
        <taxon>Pseudomonadati</taxon>
        <taxon>Pseudomonadota</taxon>
        <taxon>Alphaproteobacteria</taxon>
        <taxon>Hyphomicrobiales</taxon>
        <taxon>Aurantimonadaceae</taxon>
        <taxon>Martelella</taxon>
    </lineage>
</organism>
<evidence type="ECO:0000313" key="2">
    <source>
        <dbReference type="EMBL" id="AQZ51206.1"/>
    </source>
</evidence>